<dbReference type="InParanoid" id="S8DLX6"/>
<proteinExistence type="inferred from homology"/>
<dbReference type="HOGENOM" id="CLU_001570_5_11_1"/>
<dbReference type="eggNOG" id="KOG0157">
    <property type="taxonomic scope" value="Eukaryota"/>
</dbReference>
<dbReference type="InterPro" id="IPR036396">
    <property type="entry name" value="Cyt_P450_sf"/>
</dbReference>
<evidence type="ECO:0000256" key="5">
    <source>
        <dbReference type="ARBA" id="ARBA00022723"/>
    </source>
</evidence>
<dbReference type="InterPro" id="IPR001128">
    <property type="entry name" value="Cyt_P450"/>
</dbReference>
<dbReference type="GO" id="GO:0004497">
    <property type="term" value="F:monooxygenase activity"/>
    <property type="evidence" value="ECO:0007669"/>
    <property type="project" value="UniProtKB-KW"/>
</dbReference>
<comment type="similarity">
    <text evidence="3">Belongs to the cytochrome P450 family.</text>
</comment>
<evidence type="ECO:0000256" key="2">
    <source>
        <dbReference type="ARBA" id="ARBA00005179"/>
    </source>
</evidence>
<dbReference type="Gene3D" id="1.10.630.10">
    <property type="entry name" value="Cytochrome P450"/>
    <property type="match status" value="1"/>
</dbReference>
<keyword evidence="9" id="KW-0732">Signal</keyword>
<evidence type="ECO:0000256" key="8">
    <source>
        <dbReference type="ARBA" id="ARBA00023033"/>
    </source>
</evidence>
<keyword evidence="4" id="KW-0349">Heme</keyword>
<evidence type="ECO:0000256" key="7">
    <source>
        <dbReference type="ARBA" id="ARBA00023004"/>
    </source>
</evidence>
<evidence type="ECO:0000256" key="3">
    <source>
        <dbReference type="ARBA" id="ARBA00010617"/>
    </source>
</evidence>
<evidence type="ECO:0000256" key="6">
    <source>
        <dbReference type="ARBA" id="ARBA00023002"/>
    </source>
</evidence>
<protein>
    <recommendedName>
        <fullName evidence="12">Cytochrome P450</fullName>
    </recommendedName>
</protein>
<dbReference type="InterPro" id="IPR050121">
    <property type="entry name" value="Cytochrome_P450_monoxygenase"/>
</dbReference>
<comment type="cofactor">
    <cofactor evidence="1">
        <name>heme</name>
        <dbReference type="ChEBI" id="CHEBI:30413"/>
    </cofactor>
</comment>
<dbReference type="GO" id="GO:0016705">
    <property type="term" value="F:oxidoreductase activity, acting on paired donors, with incorporation or reduction of molecular oxygen"/>
    <property type="evidence" value="ECO:0007669"/>
    <property type="project" value="InterPro"/>
</dbReference>
<feature type="signal peptide" evidence="9">
    <location>
        <begin position="1"/>
        <end position="20"/>
    </location>
</feature>
<dbReference type="EMBL" id="KE504231">
    <property type="protein sequence ID" value="EPS94486.1"/>
    <property type="molecule type" value="Genomic_DNA"/>
</dbReference>
<dbReference type="Pfam" id="PF00067">
    <property type="entry name" value="p450"/>
    <property type="match status" value="1"/>
</dbReference>
<evidence type="ECO:0008006" key="12">
    <source>
        <dbReference type="Google" id="ProtNLM"/>
    </source>
</evidence>
<accession>S8DLX6</accession>
<keyword evidence="7" id="KW-0408">Iron</keyword>
<name>S8DLX6_FOMSC</name>
<dbReference type="Proteomes" id="UP000015241">
    <property type="component" value="Unassembled WGS sequence"/>
</dbReference>
<dbReference type="AlphaFoldDB" id="S8DLX6"/>
<keyword evidence="8" id="KW-0503">Monooxygenase</keyword>
<dbReference type="PANTHER" id="PTHR24305">
    <property type="entry name" value="CYTOCHROME P450"/>
    <property type="match status" value="1"/>
</dbReference>
<dbReference type="PRINTS" id="PR00385">
    <property type="entry name" value="P450"/>
</dbReference>
<sequence length="552" mass="61573">MSSVLLIIQSLLILITTHLACRVVQRVLRKSPLDNLPGPAPAPWLMGHLPQWLDRHGSEFQRQIAQDYGPIVKMQSMMGKPLLYVYDLRALNTVLIKQQTIYEEEEIFIKANILTFGPGLLSVVGDQHRKQRKMLKPAFSAAHMRNLLPIFYNITDKARFSLLRDALIERVRDGPKELDVLTWMSRTALEVIAQGGIGVSVDPLTKDVVGEYPRALKELVPTLHGLGPLRFALLIPHISEIGPAWLRRRLVELTPHQGLQKMKGIVDGMARESVRIYEEKKAALRQGEAETSKQIAEGKDILSLLMRANMAASEADKLSEDEVIAQMSLILFAATDTTSNSTARTLERLAQNEGVQARLRQELVEAQREGHMSYDELMRLPLLDATVRETLRTDPLANLVIRQPTKDVILPLSEPIHGRDGTLIRELPIPKGTEIIIGVLGHNTNKALWGDDASEWKPERWLAPLPSALGEAPIPGVYSNLMSFLGGGRSCIGFKFSELEMSHSVCALVGVQTFKFDMANDKPIVWNVASVRYPTVGRESNAPEMPMKVSML</sequence>
<dbReference type="GO" id="GO:0020037">
    <property type="term" value="F:heme binding"/>
    <property type="evidence" value="ECO:0007669"/>
    <property type="project" value="InterPro"/>
</dbReference>
<evidence type="ECO:0000256" key="1">
    <source>
        <dbReference type="ARBA" id="ARBA00001971"/>
    </source>
</evidence>
<evidence type="ECO:0000313" key="10">
    <source>
        <dbReference type="EMBL" id="EPS94486.1"/>
    </source>
</evidence>
<dbReference type="GO" id="GO:0005506">
    <property type="term" value="F:iron ion binding"/>
    <property type="evidence" value="ECO:0007669"/>
    <property type="project" value="InterPro"/>
</dbReference>
<dbReference type="OrthoDB" id="1470350at2759"/>
<comment type="pathway">
    <text evidence="2">Secondary metabolite biosynthesis.</text>
</comment>
<feature type="chain" id="PRO_5004549721" description="Cytochrome P450" evidence="9">
    <location>
        <begin position="21"/>
        <end position="552"/>
    </location>
</feature>
<keyword evidence="5" id="KW-0479">Metal-binding</keyword>
<evidence type="ECO:0000256" key="4">
    <source>
        <dbReference type="ARBA" id="ARBA00022617"/>
    </source>
</evidence>
<reference evidence="10 11" key="1">
    <citation type="journal article" date="2012" name="Science">
        <title>The Paleozoic origin of enzymatic lignin decomposition reconstructed from 31 fungal genomes.</title>
        <authorList>
            <person name="Floudas D."/>
            <person name="Binder M."/>
            <person name="Riley R."/>
            <person name="Barry K."/>
            <person name="Blanchette R.A."/>
            <person name="Henrissat B."/>
            <person name="Martinez A.T."/>
            <person name="Otillar R."/>
            <person name="Spatafora J.W."/>
            <person name="Yadav J.S."/>
            <person name="Aerts A."/>
            <person name="Benoit I."/>
            <person name="Boyd A."/>
            <person name="Carlson A."/>
            <person name="Copeland A."/>
            <person name="Coutinho P.M."/>
            <person name="de Vries R.P."/>
            <person name="Ferreira P."/>
            <person name="Findley K."/>
            <person name="Foster B."/>
            <person name="Gaskell J."/>
            <person name="Glotzer D."/>
            <person name="Gorecki P."/>
            <person name="Heitman J."/>
            <person name="Hesse C."/>
            <person name="Hori C."/>
            <person name="Igarashi K."/>
            <person name="Jurgens J.A."/>
            <person name="Kallen N."/>
            <person name="Kersten P."/>
            <person name="Kohler A."/>
            <person name="Kuees U."/>
            <person name="Kumar T.K.A."/>
            <person name="Kuo A."/>
            <person name="LaButti K."/>
            <person name="Larrondo L.F."/>
            <person name="Lindquist E."/>
            <person name="Ling A."/>
            <person name="Lombard V."/>
            <person name="Lucas S."/>
            <person name="Lundell T."/>
            <person name="Martin R."/>
            <person name="McLaughlin D.J."/>
            <person name="Morgenstern I."/>
            <person name="Morin E."/>
            <person name="Murat C."/>
            <person name="Nagy L.G."/>
            <person name="Nolan M."/>
            <person name="Ohm R.A."/>
            <person name="Patyshakuliyeva A."/>
            <person name="Rokas A."/>
            <person name="Ruiz-Duenas F.J."/>
            <person name="Sabat G."/>
            <person name="Salamov A."/>
            <person name="Samejima M."/>
            <person name="Schmutz J."/>
            <person name="Slot J.C."/>
            <person name="St John F."/>
            <person name="Stenlid J."/>
            <person name="Sun H."/>
            <person name="Sun S."/>
            <person name="Syed K."/>
            <person name="Tsang A."/>
            <person name="Wiebenga A."/>
            <person name="Young D."/>
            <person name="Pisabarro A."/>
            <person name="Eastwood D.C."/>
            <person name="Martin F."/>
            <person name="Cullen D."/>
            <person name="Grigoriev I.V."/>
            <person name="Hibbett D.S."/>
        </authorList>
    </citation>
    <scope>NUCLEOTIDE SEQUENCE</scope>
    <source>
        <strain evidence="11">FP-58527</strain>
    </source>
</reference>
<organism evidence="10 11">
    <name type="scientific">Fomitopsis schrenkii</name>
    <name type="common">Brown rot fungus</name>
    <dbReference type="NCBI Taxonomy" id="2126942"/>
    <lineage>
        <taxon>Eukaryota</taxon>
        <taxon>Fungi</taxon>
        <taxon>Dikarya</taxon>
        <taxon>Basidiomycota</taxon>
        <taxon>Agaricomycotina</taxon>
        <taxon>Agaricomycetes</taxon>
        <taxon>Polyporales</taxon>
        <taxon>Fomitopsis</taxon>
    </lineage>
</organism>
<evidence type="ECO:0000256" key="9">
    <source>
        <dbReference type="SAM" id="SignalP"/>
    </source>
</evidence>
<dbReference type="SUPFAM" id="SSF48264">
    <property type="entry name" value="Cytochrome P450"/>
    <property type="match status" value="1"/>
</dbReference>
<keyword evidence="11" id="KW-1185">Reference proteome</keyword>
<gene>
    <name evidence="10" type="ORF">FOMPIDRAFT_40741</name>
</gene>
<dbReference type="PANTHER" id="PTHR24305:SF166">
    <property type="entry name" value="CYTOCHROME P450 12A4, MITOCHONDRIAL-RELATED"/>
    <property type="match status" value="1"/>
</dbReference>
<evidence type="ECO:0000313" key="11">
    <source>
        <dbReference type="Proteomes" id="UP000015241"/>
    </source>
</evidence>
<keyword evidence="6" id="KW-0560">Oxidoreductase</keyword>
<dbReference type="STRING" id="743788.S8DLX6"/>